<evidence type="ECO:0000256" key="3">
    <source>
        <dbReference type="ARBA" id="ARBA00022729"/>
    </source>
</evidence>
<evidence type="ECO:0000313" key="7">
    <source>
        <dbReference type="Proteomes" id="UP000283975"/>
    </source>
</evidence>
<comment type="similarity">
    <text evidence="1">Belongs to the bacterial solute-binding protein 1 family.</text>
</comment>
<keyword evidence="5" id="KW-1133">Transmembrane helix</keyword>
<dbReference type="Pfam" id="PF13416">
    <property type="entry name" value="SBP_bac_8"/>
    <property type="match status" value="1"/>
</dbReference>
<sequence>MDILKTSDDRKYRRGLHEKRLFTRGIALGLAAVMLAGCSGSGTSTSQGSTDAGTTGQSAETQASQGQEQTTIEMWYHISPDQATLLLQMIDEFQELHPGIKVETQSVAFAEIKKQLSIGVAADQLPDVTLCDTVDNVSFAAMGAAMDITSEVEAWGELENYFEAPVNSARYEDKYYGVPYYSNCLAIMYNKDIFDEMGLEYPDSGWTWDDFKDMTAKTTTADHYGLTMSLIKSEEGTFDVLPFIWQAGADYDSLDSEGAREALTMINDFYQNGYMSKELISMTQADMCASLFATGKSAMMVAGSWLNTNIQNENPDLNYGVVTFPNYKNAASPIGGGNIMMMKDDNREASWELMKFLSSKENSRKFCEDAGYISPREDAVAESTLWLNDPILSVYTEQLKLAKARGPHPKWPEISSAIQFAYQDVLSGAKSVDDALKQAAAEVAEIISE</sequence>
<dbReference type="AlphaFoldDB" id="A0A414AUV7"/>
<dbReference type="GO" id="GO:1901982">
    <property type="term" value="F:maltose binding"/>
    <property type="evidence" value="ECO:0007669"/>
    <property type="project" value="TreeGrafter"/>
</dbReference>
<feature type="region of interest" description="Disordered" evidence="4">
    <location>
        <begin position="42"/>
        <end position="66"/>
    </location>
</feature>
<accession>A0A414AUV7</accession>
<dbReference type="InterPro" id="IPR006059">
    <property type="entry name" value="SBP"/>
</dbReference>
<keyword evidence="3" id="KW-0732">Signal</keyword>
<dbReference type="EMBL" id="QSHZ01000014">
    <property type="protein sequence ID" value="RHC55414.1"/>
    <property type="molecule type" value="Genomic_DNA"/>
</dbReference>
<dbReference type="GO" id="GO:0015768">
    <property type="term" value="P:maltose transport"/>
    <property type="evidence" value="ECO:0007669"/>
    <property type="project" value="TreeGrafter"/>
</dbReference>
<keyword evidence="2" id="KW-0813">Transport</keyword>
<comment type="caution">
    <text evidence="6">The sequence shown here is derived from an EMBL/GenBank/DDBJ whole genome shotgun (WGS) entry which is preliminary data.</text>
</comment>
<organism evidence="6 7">
    <name type="scientific">Enterocloster bolteae</name>
    <dbReference type="NCBI Taxonomy" id="208479"/>
    <lineage>
        <taxon>Bacteria</taxon>
        <taxon>Bacillati</taxon>
        <taxon>Bacillota</taxon>
        <taxon>Clostridia</taxon>
        <taxon>Lachnospirales</taxon>
        <taxon>Lachnospiraceae</taxon>
        <taxon>Enterocloster</taxon>
    </lineage>
</organism>
<evidence type="ECO:0000256" key="4">
    <source>
        <dbReference type="SAM" id="MobiDB-lite"/>
    </source>
</evidence>
<name>A0A414AUV7_9FIRM</name>
<dbReference type="CDD" id="cd14748">
    <property type="entry name" value="PBP2_UgpB"/>
    <property type="match status" value="1"/>
</dbReference>
<feature type="transmembrane region" description="Helical" evidence="5">
    <location>
        <begin position="21"/>
        <end position="42"/>
    </location>
</feature>
<protein>
    <submittedName>
        <fullName evidence="6">ABC transporter substrate-binding protein</fullName>
    </submittedName>
</protein>
<evidence type="ECO:0000313" key="6">
    <source>
        <dbReference type="EMBL" id="RHC55414.1"/>
    </source>
</evidence>
<keyword evidence="5" id="KW-0472">Membrane</keyword>
<dbReference type="PANTHER" id="PTHR30061">
    <property type="entry name" value="MALTOSE-BINDING PERIPLASMIC PROTEIN"/>
    <property type="match status" value="1"/>
</dbReference>
<evidence type="ECO:0000256" key="5">
    <source>
        <dbReference type="SAM" id="Phobius"/>
    </source>
</evidence>
<dbReference type="GO" id="GO:0042956">
    <property type="term" value="P:maltodextrin transmembrane transport"/>
    <property type="evidence" value="ECO:0007669"/>
    <property type="project" value="TreeGrafter"/>
</dbReference>
<gene>
    <name evidence="6" type="ORF">DW839_14380</name>
</gene>
<keyword evidence="5" id="KW-0812">Transmembrane</keyword>
<feature type="compositionally biased region" description="Low complexity" evidence="4">
    <location>
        <begin position="42"/>
        <end position="59"/>
    </location>
</feature>
<evidence type="ECO:0000256" key="2">
    <source>
        <dbReference type="ARBA" id="ARBA00022448"/>
    </source>
</evidence>
<evidence type="ECO:0000256" key="1">
    <source>
        <dbReference type="ARBA" id="ARBA00008520"/>
    </source>
</evidence>
<reference evidence="6 7" key="1">
    <citation type="submission" date="2018-08" db="EMBL/GenBank/DDBJ databases">
        <title>A genome reference for cultivated species of the human gut microbiota.</title>
        <authorList>
            <person name="Zou Y."/>
            <person name="Xue W."/>
            <person name="Luo G."/>
        </authorList>
    </citation>
    <scope>NUCLEOTIDE SEQUENCE [LARGE SCALE GENOMIC DNA]</scope>
    <source>
        <strain evidence="6 7">AM35-14</strain>
    </source>
</reference>
<dbReference type="SUPFAM" id="SSF53850">
    <property type="entry name" value="Periplasmic binding protein-like II"/>
    <property type="match status" value="1"/>
</dbReference>
<dbReference type="PANTHER" id="PTHR30061:SF50">
    <property type="entry name" value="MALTOSE_MALTODEXTRIN-BINDING PERIPLASMIC PROTEIN"/>
    <property type="match status" value="1"/>
</dbReference>
<dbReference type="Gene3D" id="3.40.190.10">
    <property type="entry name" value="Periplasmic binding protein-like II"/>
    <property type="match status" value="2"/>
</dbReference>
<dbReference type="GO" id="GO:0055052">
    <property type="term" value="C:ATP-binding cassette (ABC) transporter complex, substrate-binding subunit-containing"/>
    <property type="evidence" value="ECO:0007669"/>
    <property type="project" value="TreeGrafter"/>
</dbReference>
<dbReference type="Proteomes" id="UP000283975">
    <property type="component" value="Unassembled WGS sequence"/>
</dbReference>
<proteinExistence type="inferred from homology"/>